<gene>
    <name evidence="3" type="ORF">HINF_LOCUS56796</name>
    <name evidence="2" type="ORF">HINF_LOCUS65112</name>
</gene>
<dbReference type="EMBL" id="CATOUU010001178">
    <property type="protein sequence ID" value="CAI9977467.1"/>
    <property type="molecule type" value="Genomic_DNA"/>
</dbReference>
<evidence type="ECO:0000313" key="3">
    <source>
        <dbReference type="EMBL" id="CAL6074594.1"/>
    </source>
</evidence>
<organism evidence="2">
    <name type="scientific">Hexamita inflata</name>
    <dbReference type="NCBI Taxonomy" id="28002"/>
    <lineage>
        <taxon>Eukaryota</taxon>
        <taxon>Metamonada</taxon>
        <taxon>Diplomonadida</taxon>
        <taxon>Hexamitidae</taxon>
        <taxon>Hexamitinae</taxon>
        <taxon>Hexamita</taxon>
    </lineage>
</organism>
<evidence type="ECO:0000256" key="1">
    <source>
        <dbReference type="SAM" id="Phobius"/>
    </source>
</evidence>
<dbReference type="EMBL" id="CAXDID020000309">
    <property type="protein sequence ID" value="CAL6074594.1"/>
    <property type="molecule type" value="Genomic_DNA"/>
</dbReference>
<dbReference type="AlphaFoldDB" id="A0AA86RJ04"/>
<comment type="caution">
    <text evidence="2">The sequence shown here is derived from an EMBL/GenBank/DDBJ whole genome shotgun (WGS) entry which is preliminary data.</text>
</comment>
<dbReference type="Proteomes" id="UP001642409">
    <property type="component" value="Unassembled WGS sequence"/>
</dbReference>
<name>A0AA86RJ04_9EUKA</name>
<proteinExistence type="predicted"/>
<evidence type="ECO:0000313" key="2">
    <source>
        <dbReference type="EMBL" id="CAI9977467.1"/>
    </source>
</evidence>
<keyword evidence="1" id="KW-1133">Transmembrane helix</keyword>
<reference evidence="3 4" key="2">
    <citation type="submission" date="2024-07" db="EMBL/GenBank/DDBJ databases">
        <authorList>
            <person name="Akdeniz Z."/>
        </authorList>
    </citation>
    <scope>NUCLEOTIDE SEQUENCE [LARGE SCALE GENOMIC DNA]</scope>
</reference>
<reference evidence="2" key="1">
    <citation type="submission" date="2023-06" db="EMBL/GenBank/DDBJ databases">
        <authorList>
            <person name="Kurt Z."/>
        </authorList>
    </citation>
    <scope>NUCLEOTIDE SEQUENCE</scope>
</reference>
<evidence type="ECO:0000313" key="4">
    <source>
        <dbReference type="Proteomes" id="UP001642409"/>
    </source>
</evidence>
<keyword evidence="1" id="KW-0472">Membrane</keyword>
<feature type="transmembrane region" description="Helical" evidence="1">
    <location>
        <begin position="74"/>
        <end position="93"/>
    </location>
</feature>
<keyword evidence="1" id="KW-0812">Transmembrane</keyword>
<protein>
    <submittedName>
        <fullName evidence="3">Hypothetical_protein</fullName>
    </submittedName>
</protein>
<sequence>MDQQLTNNDDNELGEYSICMYLYVEYRFKNTPMSVFQKPIVHRIYAYLCVCLIAIGAAMLVLRSITDSQLSKDRYFAAGMFLLAAGVILGGLATDACIEVRSFAYIVAPCLLSEERLDEIYESAHERTPIIKFVPYAVVI</sequence>
<accession>A0AA86RJ04</accession>
<feature type="transmembrane region" description="Helical" evidence="1">
    <location>
        <begin position="44"/>
        <end position="62"/>
    </location>
</feature>
<keyword evidence="4" id="KW-1185">Reference proteome</keyword>